<evidence type="ECO:0000313" key="2">
    <source>
        <dbReference type="EMBL" id="SHG73550.1"/>
    </source>
</evidence>
<name>A0A1M5M8H7_9HYPH</name>
<keyword evidence="1" id="KW-1133">Transmembrane helix</keyword>
<proteinExistence type="predicted"/>
<keyword evidence="3" id="KW-1185">Reference proteome</keyword>
<protein>
    <submittedName>
        <fullName evidence="2">Uncharacterized protein</fullName>
    </submittedName>
</protein>
<dbReference type="Proteomes" id="UP000184485">
    <property type="component" value="Unassembled WGS sequence"/>
</dbReference>
<feature type="transmembrane region" description="Helical" evidence="1">
    <location>
        <begin position="116"/>
        <end position="136"/>
    </location>
</feature>
<feature type="transmembrane region" description="Helical" evidence="1">
    <location>
        <begin position="148"/>
        <end position="168"/>
    </location>
</feature>
<sequence>MSGGPTDAQPRPSGGRELFQITVGVALFVLVAPLVLGAVLFLGVIVTTFAGDAIDAMTLGRTFDPTTSMIVATGLMLVMLRVGWLMIYGALLLPSAAAGAAIAVRRILFGAASWRFAAATGIIVGLIADVAVVGYGHSFLGATRIALFAGWVVIGSLVATLICWRIAALAPAAAGWTR</sequence>
<dbReference type="EMBL" id="FQUP01000007">
    <property type="protein sequence ID" value="SHG73550.1"/>
    <property type="molecule type" value="Genomic_DNA"/>
</dbReference>
<dbReference type="RefSeq" id="WP_073058015.1">
    <property type="nucleotide sequence ID" value="NZ_FQUP01000007.1"/>
</dbReference>
<organism evidence="2 3">
    <name type="scientific">Kaistia soli DSM 19436</name>
    <dbReference type="NCBI Taxonomy" id="1122133"/>
    <lineage>
        <taxon>Bacteria</taxon>
        <taxon>Pseudomonadati</taxon>
        <taxon>Pseudomonadota</taxon>
        <taxon>Alphaproteobacteria</taxon>
        <taxon>Hyphomicrobiales</taxon>
        <taxon>Kaistiaceae</taxon>
        <taxon>Kaistia</taxon>
    </lineage>
</organism>
<evidence type="ECO:0000313" key="3">
    <source>
        <dbReference type="Proteomes" id="UP000184485"/>
    </source>
</evidence>
<accession>A0A1M5M8H7</accession>
<feature type="transmembrane region" description="Helical" evidence="1">
    <location>
        <begin position="20"/>
        <end position="50"/>
    </location>
</feature>
<keyword evidence="1" id="KW-0812">Transmembrane</keyword>
<evidence type="ECO:0000256" key="1">
    <source>
        <dbReference type="SAM" id="Phobius"/>
    </source>
</evidence>
<gene>
    <name evidence="2" type="ORF">SAMN02745157_4718</name>
</gene>
<reference evidence="2 3" key="1">
    <citation type="submission" date="2016-11" db="EMBL/GenBank/DDBJ databases">
        <authorList>
            <person name="Jaros S."/>
            <person name="Januszkiewicz K."/>
            <person name="Wedrychowicz H."/>
        </authorList>
    </citation>
    <scope>NUCLEOTIDE SEQUENCE [LARGE SCALE GENOMIC DNA]</scope>
    <source>
        <strain evidence="2 3">DSM 19436</strain>
    </source>
</reference>
<dbReference type="STRING" id="1122133.SAMN02745157_4718"/>
<keyword evidence="1" id="KW-0472">Membrane</keyword>
<dbReference type="AlphaFoldDB" id="A0A1M5M8H7"/>